<evidence type="ECO:0000313" key="2">
    <source>
        <dbReference type="Proteomes" id="UP000276254"/>
    </source>
</evidence>
<dbReference type="OrthoDB" id="9812260at2"/>
<reference evidence="1 2" key="1">
    <citation type="submission" date="2018-09" db="EMBL/GenBank/DDBJ databases">
        <title>Sphingomonas peninsula sp. nov., isolated from fildes peninsula, Antarctic soil.</title>
        <authorList>
            <person name="Yingchao G."/>
        </authorList>
    </citation>
    <scope>NUCLEOTIDE SEQUENCE [LARGE SCALE GENOMIC DNA]</scope>
    <source>
        <strain evidence="1 2">YZ-8</strain>
    </source>
</reference>
<dbReference type="Gene3D" id="3.30.450.20">
    <property type="entry name" value="PAS domain"/>
    <property type="match status" value="1"/>
</dbReference>
<protein>
    <recommendedName>
        <fullName evidence="3">Diguanylate cyclase</fullName>
    </recommendedName>
</protein>
<dbReference type="Proteomes" id="UP000276254">
    <property type="component" value="Chromosome"/>
</dbReference>
<dbReference type="CDD" id="cd00130">
    <property type="entry name" value="PAS"/>
    <property type="match status" value="1"/>
</dbReference>
<sequence length="155" mass="17756">MISNELSQSTHSWPLFEHGRQFSLGHDFAWSNTATLDLSAGQAMLAQQGIGTWECNLVNNVLTWSPEVFDFFGMPQHKPANRKRTVSLYREASRTKMERLRAYSIKHQRGFTLDAEIVPANGGHRWIRVIATPVCIGNRAVRLEGFKRDVTHEYR</sequence>
<evidence type="ECO:0008006" key="3">
    <source>
        <dbReference type="Google" id="ProtNLM"/>
    </source>
</evidence>
<dbReference type="RefSeq" id="WP_121154928.1">
    <property type="nucleotide sequence ID" value="NZ_CP032829.1"/>
</dbReference>
<dbReference type="EMBL" id="CP032829">
    <property type="protein sequence ID" value="AYJ87517.1"/>
    <property type="molecule type" value="Genomic_DNA"/>
</dbReference>
<dbReference type="InterPro" id="IPR000014">
    <property type="entry name" value="PAS"/>
</dbReference>
<proteinExistence type="predicted"/>
<dbReference type="KEGG" id="spha:D3Y57_18325"/>
<dbReference type="AlphaFoldDB" id="A0A494TDF0"/>
<organism evidence="1 2">
    <name type="scientific">Sphingomonas paeninsulae</name>
    <dbReference type="NCBI Taxonomy" id="2319844"/>
    <lineage>
        <taxon>Bacteria</taxon>
        <taxon>Pseudomonadati</taxon>
        <taxon>Pseudomonadota</taxon>
        <taxon>Alphaproteobacteria</taxon>
        <taxon>Sphingomonadales</taxon>
        <taxon>Sphingomonadaceae</taxon>
        <taxon>Sphingomonas</taxon>
    </lineage>
</organism>
<gene>
    <name evidence="1" type="ORF">D3Y57_18325</name>
</gene>
<keyword evidence="2" id="KW-1185">Reference proteome</keyword>
<evidence type="ECO:0000313" key="1">
    <source>
        <dbReference type="EMBL" id="AYJ87517.1"/>
    </source>
</evidence>
<dbReference type="InterPro" id="IPR035965">
    <property type="entry name" value="PAS-like_dom_sf"/>
</dbReference>
<name>A0A494TDF0_SPHPE</name>
<dbReference type="SUPFAM" id="SSF55785">
    <property type="entry name" value="PYP-like sensor domain (PAS domain)"/>
    <property type="match status" value="1"/>
</dbReference>
<accession>A0A494TDF0</accession>